<comment type="caution">
    <text evidence="1">The sequence shown here is derived from an EMBL/GenBank/DDBJ whole genome shotgun (WGS) entry which is preliminary data.</text>
</comment>
<reference evidence="1" key="1">
    <citation type="submission" date="2023-03" db="EMBL/GenBank/DDBJ databases">
        <title>Chromosome-level genomes of two armyworms, Mythimna separata and Mythimna loreyi, provide insights into the biosynthesis and reception of sex pheromones.</title>
        <authorList>
            <person name="Zhao H."/>
        </authorList>
    </citation>
    <scope>NUCLEOTIDE SEQUENCE</scope>
    <source>
        <strain evidence="1">BeijingLab</strain>
    </source>
</reference>
<organism evidence="1 2">
    <name type="scientific">Mythimna loreyi</name>
    <dbReference type="NCBI Taxonomy" id="667449"/>
    <lineage>
        <taxon>Eukaryota</taxon>
        <taxon>Metazoa</taxon>
        <taxon>Ecdysozoa</taxon>
        <taxon>Arthropoda</taxon>
        <taxon>Hexapoda</taxon>
        <taxon>Insecta</taxon>
        <taxon>Pterygota</taxon>
        <taxon>Neoptera</taxon>
        <taxon>Endopterygota</taxon>
        <taxon>Lepidoptera</taxon>
        <taxon>Glossata</taxon>
        <taxon>Ditrysia</taxon>
        <taxon>Noctuoidea</taxon>
        <taxon>Noctuidae</taxon>
        <taxon>Noctuinae</taxon>
        <taxon>Hadenini</taxon>
        <taxon>Mythimna</taxon>
    </lineage>
</organism>
<dbReference type="EMBL" id="CM056794">
    <property type="protein sequence ID" value="KAJ8717366.1"/>
    <property type="molecule type" value="Genomic_DNA"/>
</dbReference>
<evidence type="ECO:0000313" key="2">
    <source>
        <dbReference type="Proteomes" id="UP001231649"/>
    </source>
</evidence>
<gene>
    <name evidence="1" type="ORF">PYW08_005765</name>
</gene>
<keyword evidence="2" id="KW-1185">Reference proteome</keyword>
<accession>A0ACC2QJJ7</accession>
<evidence type="ECO:0000313" key="1">
    <source>
        <dbReference type="EMBL" id="KAJ8717366.1"/>
    </source>
</evidence>
<dbReference type="Proteomes" id="UP001231649">
    <property type="component" value="Chromosome 18"/>
</dbReference>
<protein>
    <submittedName>
        <fullName evidence="1">Uncharacterized protein</fullName>
    </submittedName>
</protein>
<sequence length="171" mass="17359">MKFLILAALVGVATAGLVQPGPGGPIPAPNPEDAFEPIAIGPAVIDSFEPVDGFEPIAIGPAIVEPEPIAIGPVVVDKPVVPSAASPLVQIIVNVNAAAVIDSTPGSAPVRPEPVPTIPILEEIVPEPVHVVEEAPEPVQVVEVAPVPAEPVQIGIPVLPEPAVILPEQLN</sequence>
<proteinExistence type="predicted"/>
<name>A0ACC2QJJ7_9NEOP</name>